<gene>
    <name evidence="2" type="ORF">BS47DRAFT_500133</name>
</gene>
<evidence type="ECO:0000313" key="2">
    <source>
        <dbReference type="EMBL" id="KAF9517477.1"/>
    </source>
</evidence>
<evidence type="ECO:0000313" key="3">
    <source>
        <dbReference type="Proteomes" id="UP000886523"/>
    </source>
</evidence>
<reference evidence="2" key="1">
    <citation type="journal article" date="2020" name="Nat. Commun.">
        <title>Large-scale genome sequencing of mycorrhizal fungi provides insights into the early evolution of symbiotic traits.</title>
        <authorList>
            <person name="Miyauchi S."/>
            <person name="Kiss E."/>
            <person name="Kuo A."/>
            <person name="Drula E."/>
            <person name="Kohler A."/>
            <person name="Sanchez-Garcia M."/>
            <person name="Morin E."/>
            <person name="Andreopoulos B."/>
            <person name="Barry K.W."/>
            <person name="Bonito G."/>
            <person name="Buee M."/>
            <person name="Carver A."/>
            <person name="Chen C."/>
            <person name="Cichocki N."/>
            <person name="Clum A."/>
            <person name="Culley D."/>
            <person name="Crous P.W."/>
            <person name="Fauchery L."/>
            <person name="Girlanda M."/>
            <person name="Hayes R.D."/>
            <person name="Keri Z."/>
            <person name="LaButti K."/>
            <person name="Lipzen A."/>
            <person name="Lombard V."/>
            <person name="Magnuson J."/>
            <person name="Maillard F."/>
            <person name="Murat C."/>
            <person name="Nolan M."/>
            <person name="Ohm R.A."/>
            <person name="Pangilinan J."/>
            <person name="Pereira M.F."/>
            <person name="Perotto S."/>
            <person name="Peter M."/>
            <person name="Pfister S."/>
            <person name="Riley R."/>
            <person name="Sitrit Y."/>
            <person name="Stielow J.B."/>
            <person name="Szollosi G."/>
            <person name="Zifcakova L."/>
            <person name="Stursova M."/>
            <person name="Spatafora J.W."/>
            <person name="Tedersoo L."/>
            <person name="Vaario L.M."/>
            <person name="Yamada A."/>
            <person name="Yan M."/>
            <person name="Wang P."/>
            <person name="Xu J."/>
            <person name="Bruns T."/>
            <person name="Baldrian P."/>
            <person name="Vilgalys R."/>
            <person name="Dunand C."/>
            <person name="Henrissat B."/>
            <person name="Grigoriev I.V."/>
            <person name="Hibbett D."/>
            <person name="Nagy L.G."/>
            <person name="Martin F.M."/>
        </authorList>
    </citation>
    <scope>NUCLEOTIDE SEQUENCE</scope>
    <source>
        <strain evidence="2">UP504</strain>
    </source>
</reference>
<dbReference type="EMBL" id="MU128931">
    <property type="protein sequence ID" value="KAF9517477.1"/>
    <property type="molecule type" value="Genomic_DNA"/>
</dbReference>
<evidence type="ECO:0000256" key="1">
    <source>
        <dbReference type="SAM" id="MobiDB-lite"/>
    </source>
</evidence>
<feature type="compositionally biased region" description="Polar residues" evidence="1">
    <location>
        <begin position="251"/>
        <end position="260"/>
    </location>
</feature>
<dbReference type="Proteomes" id="UP000886523">
    <property type="component" value="Unassembled WGS sequence"/>
</dbReference>
<feature type="compositionally biased region" description="Pro residues" evidence="1">
    <location>
        <begin position="122"/>
        <end position="134"/>
    </location>
</feature>
<name>A0A9P6DXI2_9AGAM</name>
<feature type="compositionally biased region" description="Low complexity" evidence="1">
    <location>
        <begin position="219"/>
        <end position="233"/>
    </location>
</feature>
<feature type="region of interest" description="Disordered" evidence="1">
    <location>
        <begin position="1"/>
        <end position="36"/>
    </location>
</feature>
<protein>
    <submittedName>
        <fullName evidence="2">Uncharacterized protein</fullName>
    </submittedName>
</protein>
<feature type="compositionally biased region" description="Polar residues" evidence="1">
    <location>
        <begin position="24"/>
        <end position="36"/>
    </location>
</feature>
<keyword evidence="3" id="KW-1185">Reference proteome</keyword>
<sequence>MPYPSPDAYAQIKKTKKARGVPARSTTSSMSTSPVNSQLLSIAAERGMSPRPAPGLLVGDGVDSVCPSIADESPFMISAVRSSIHEVGDSPLPEQQTASRRRTDSLSMRNPALTTMVKSASPAPPECTSPPTWPTHPDIVDVRLLDSSAPQTYAIYGPVGSDLNPIHVSIGEVAAPRRISAADALGSIVSGKYQQSTVADRPNSSPVPGRQQAGVYVHSLPSASEPELPSSPSDSDDNHRFPPRTVIDTPGHTSSPVFAK</sequence>
<comment type="caution">
    <text evidence="2">The sequence shown here is derived from an EMBL/GenBank/DDBJ whole genome shotgun (WGS) entry which is preliminary data.</text>
</comment>
<dbReference type="AlphaFoldDB" id="A0A9P6DXI2"/>
<feature type="compositionally biased region" description="Polar residues" evidence="1">
    <location>
        <begin position="192"/>
        <end position="206"/>
    </location>
</feature>
<organism evidence="2 3">
    <name type="scientific">Hydnum rufescens UP504</name>
    <dbReference type="NCBI Taxonomy" id="1448309"/>
    <lineage>
        <taxon>Eukaryota</taxon>
        <taxon>Fungi</taxon>
        <taxon>Dikarya</taxon>
        <taxon>Basidiomycota</taxon>
        <taxon>Agaricomycotina</taxon>
        <taxon>Agaricomycetes</taxon>
        <taxon>Cantharellales</taxon>
        <taxon>Hydnaceae</taxon>
        <taxon>Hydnum</taxon>
    </lineage>
</organism>
<accession>A0A9P6DXI2</accession>
<feature type="region of interest" description="Disordered" evidence="1">
    <location>
        <begin position="192"/>
        <end position="260"/>
    </location>
</feature>
<proteinExistence type="predicted"/>
<feature type="compositionally biased region" description="Polar residues" evidence="1">
    <location>
        <begin position="105"/>
        <end position="118"/>
    </location>
</feature>
<feature type="region of interest" description="Disordered" evidence="1">
    <location>
        <begin position="85"/>
        <end position="135"/>
    </location>
</feature>